<reference evidence="9 10" key="1">
    <citation type="submission" date="2019-09" db="EMBL/GenBank/DDBJ databases">
        <title>Nocardioides panacisoli sp. nov., isolated from the soil of a ginseng field.</title>
        <authorList>
            <person name="Cho C."/>
        </authorList>
    </citation>
    <scope>NUCLEOTIDE SEQUENCE [LARGE SCALE GENOMIC DNA]</scope>
    <source>
        <strain evidence="9 10">BN140041</strain>
    </source>
</reference>
<dbReference type="GO" id="GO:0005737">
    <property type="term" value="C:cytoplasm"/>
    <property type="evidence" value="ECO:0007669"/>
    <property type="project" value="TreeGrafter"/>
</dbReference>
<dbReference type="InterPro" id="IPR016162">
    <property type="entry name" value="Ald_DH_N"/>
</dbReference>
<dbReference type="InterPro" id="IPR015590">
    <property type="entry name" value="Aldehyde_DH_dom"/>
</dbReference>
<comment type="caution">
    <text evidence="9">The sequence shown here is derived from an EMBL/GenBank/DDBJ whole genome shotgun (WGS) entry which is preliminary data.</text>
</comment>
<name>A0A5B1M5J7_9ACTN</name>
<dbReference type="PANTHER" id="PTHR43570:SF16">
    <property type="entry name" value="ALDEHYDE DEHYDROGENASE TYPE III, ISOFORM Q"/>
    <property type="match status" value="1"/>
</dbReference>
<dbReference type="PANTHER" id="PTHR43570">
    <property type="entry name" value="ALDEHYDE DEHYDROGENASE"/>
    <property type="match status" value="1"/>
</dbReference>
<dbReference type="FunFam" id="3.40.309.10:FF:000003">
    <property type="entry name" value="Aldehyde dehydrogenase"/>
    <property type="match status" value="1"/>
</dbReference>
<proteinExistence type="inferred from homology"/>
<reference evidence="9 10" key="2">
    <citation type="submission" date="2019-09" db="EMBL/GenBank/DDBJ databases">
        <authorList>
            <person name="Jin C."/>
        </authorList>
    </citation>
    <scope>NUCLEOTIDE SEQUENCE [LARGE SCALE GENOMIC DNA]</scope>
    <source>
        <strain evidence="9 10">BN140041</strain>
    </source>
</reference>
<dbReference type="CDD" id="cd07087">
    <property type="entry name" value="ALDH_F3-13-14_CALDH-like"/>
    <property type="match status" value="1"/>
</dbReference>
<dbReference type="Gene3D" id="3.40.605.10">
    <property type="entry name" value="Aldehyde Dehydrogenase, Chain A, domain 1"/>
    <property type="match status" value="1"/>
</dbReference>
<evidence type="ECO:0000259" key="8">
    <source>
        <dbReference type="Pfam" id="PF00171"/>
    </source>
</evidence>
<feature type="active site" evidence="5 6">
    <location>
        <position position="212"/>
    </location>
</feature>
<evidence type="ECO:0000256" key="5">
    <source>
        <dbReference type="PIRSR" id="PIRSR036492-1"/>
    </source>
</evidence>
<feature type="domain" description="Aldehyde dehydrogenase" evidence="8">
    <location>
        <begin position="6"/>
        <end position="430"/>
    </location>
</feature>
<comment type="similarity">
    <text evidence="1 4 7">Belongs to the aldehyde dehydrogenase family.</text>
</comment>
<dbReference type="EMBL" id="VUJW01000004">
    <property type="protein sequence ID" value="KAA1426960.1"/>
    <property type="molecule type" value="Genomic_DNA"/>
</dbReference>
<evidence type="ECO:0000256" key="6">
    <source>
        <dbReference type="PROSITE-ProRule" id="PRU10007"/>
    </source>
</evidence>
<keyword evidence="3" id="KW-0520">NAD</keyword>
<accession>A0A5B1M5J7</accession>
<protein>
    <recommendedName>
        <fullName evidence="4">Aldehyde dehydrogenase</fullName>
    </recommendedName>
</protein>
<evidence type="ECO:0000313" key="9">
    <source>
        <dbReference type="EMBL" id="KAA1426960.1"/>
    </source>
</evidence>
<evidence type="ECO:0000313" key="10">
    <source>
        <dbReference type="Proteomes" id="UP000324351"/>
    </source>
</evidence>
<evidence type="ECO:0000256" key="4">
    <source>
        <dbReference type="PIRNR" id="PIRNR036492"/>
    </source>
</evidence>
<dbReference type="PIRSF" id="PIRSF036492">
    <property type="entry name" value="ALDH"/>
    <property type="match status" value="1"/>
</dbReference>
<dbReference type="InterPro" id="IPR012394">
    <property type="entry name" value="Aldehyde_DH_NAD(P)"/>
</dbReference>
<feature type="active site" evidence="5">
    <location>
        <position position="246"/>
    </location>
</feature>
<dbReference type="AlphaFoldDB" id="A0A5B1M5J7"/>
<dbReference type="InterPro" id="IPR016161">
    <property type="entry name" value="Ald_DH/histidinol_DH"/>
</dbReference>
<dbReference type="SUPFAM" id="SSF53720">
    <property type="entry name" value="ALDH-like"/>
    <property type="match status" value="1"/>
</dbReference>
<keyword evidence="10" id="KW-1185">Reference proteome</keyword>
<dbReference type="InterPro" id="IPR029510">
    <property type="entry name" value="Ald_DH_CS_GLU"/>
</dbReference>
<dbReference type="GO" id="GO:0006081">
    <property type="term" value="P:aldehyde metabolic process"/>
    <property type="evidence" value="ECO:0007669"/>
    <property type="project" value="InterPro"/>
</dbReference>
<dbReference type="FunFam" id="3.40.605.10:FF:000004">
    <property type="entry name" value="Aldehyde dehydrogenase"/>
    <property type="match status" value="1"/>
</dbReference>
<evidence type="ECO:0000256" key="2">
    <source>
        <dbReference type="ARBA" id="ARBA00023002"/>
    </source>
</evidence>
<dbReference type="GO" id="GO:0004029">
    <property type="term" value="F:aldehyde dehydrogenase (NAD+) activity"/>
    <property type="evidence" value="ECO:0007669"/>
    <property type="project" value="TreeGrafter"/>
</dbReference>
<gene>
    <name evidence="9" type="ORF">F0U47_11640</name>
</gene>
<dbReference type="Pfam" id="PF00171">
    <property type="entry name" value="Aldedh"/>
    <property type="match status" value="1"/>
</dbReference>
<evidence type="ECO:0000256" key="3">
    <source>
        <dbReference type="ARBA" id="ARBA00023027"/>
    </source>
</evidence>
<organism evidence="9 10">
    <name type="scientific">Nocardioides antri</name>
    <dbReference type="NCBI Taxonomy" id="2607659"/>
    <lineage>
        <taxon>Bacteria</taxon>
        <taxon>Bacillati</taxon>
        <taxon>Actinomycetota</taxon>
        <taxon>Actinomycetes</taxon>
        <taxon>Propionibacteriales</taxon>
        <taxon>Nocardioidaceae</taxon>
        <taxon>Nocardioides</taxon>
    </lineage>
</organism>
<dbReference type="InterPro" id="IPR016163">
    <property type="entry name" value="Ald_DH_C"/>
</dbReference>
<dbReference type="PROSITE" id="PS00687">
    <property type="entry name" value="ALDEHYDE_DEHYDR_GLU"/>
    <property type="match status" value="1"/>
</dbReference>
<dbReference type="Gene3D" id="3.40.309.10">
    <property type="entry name" value="Aldehyde Dehydrogenase, Chain A, domain 2"/>
    <property type="match status" value="1"/>
</dbReference>
<sequence length="460" mass="49744">MALTSAEQLVRRLRTTFESGRTRDLDWRRDQLRSLSRMLRDNEGALLAALAEDLGKPRFEAWAGDIAASAAEADHLRKRLGGWAKDSSARMPMAFLPARASIRHEPRGVVLVIAPWNYPVYLLATPLAAALAAGNAVVCKPSELAPATSALVTRLAGEYLDPSAVVFVEGGVEDTTALLEQRFDHILYTGNGTVGRIVAEAAARHLTPTTLELGGKSPAIVDRDANLKQAASRVAFAKWSNAGQTCIAVDHVWVHHDVHDELVDRLATEVRARYGDDPRQSPDFGRIVNERHAARIGGLLDAGGYDEVVAGGTVDVADRYVAPTILTGVKPDAALMGEEIFGPVLPVLGFGDISEPIAHVNAGEHPLALYVFSRHNVDRVLEQTTSGGACVNDTMMQVFPPSLPFGGVGASGYGAYHGKWGFETFSHRRAVFRRPSFFVEPALAKAPYTAVKERIARLVY</sequence>
<dbReference type="RefSeq" id="WP_149750651.1">
    <property type="nucleotide sequence ID" value="NZ_VUJW01000004.1"/>
</dbReference>
<evidence type="ECO:0000256" key="7">
    <source>
        <dbReference type="RuleBase" id="RU003345"/>
    </source>
</evidence>
<evidence type="ECO:0000256" key="1">
    <source>
        <dbReference type="ARBA" id="ARBA00009986"/>
    </source>
</evidence>
<dbReference type="Proteomes" id="UP000324351">
    <property type="component" value="Unassembled WGS sequence"/>
</dbReference>
<keyword evidence="2 4" id="KW-0560">Oxidoreductase</keyword>